<keyword evidence="1" id="KW-0812">Transmembrane</keyword>
<keyword evidence="1" id="KW-0472">Membrane</keyword>
<sequence length="365" mass="41719">MKYCYTNVKDNFKKLYFFIPISLFIAITIVFFAREIKGVAYNDLQGNMFYVQILNRSMPLIKHVAFDTEDLAESKFSLKDKCLDILGMNWKDPIKIMAKEIHYFSMLKPEGRDGSISLKEVISSFNIGESSILKNSEEDLAKDAQVKSASSKAYNPNLKKQLNASKPEVLIYHTHTSESYITPDGNTDKDSFDENRNVCAVGDELARELEKNYGISVIHDKTVHNSTYTQSYSRSRETLTQYLNKYGDFKLIIDLHRDSVNSKKSVTANLNGEDVTKIMFVMTRKNPHFDKNNAIAENMLKTSKELFPGFSREIWYYDTGTRFFNQDLSNNAILIEVGAHVNKIEEAKGSAKYIARLVAEYLNGN</sequence>
<evidence type="ECO:0000313" key="3">
    <source>
        <dbReference type="Proteomes" id="UP000736583"/>
    </source>
</evidence>
<name>A0ABS6EZG7_9CLOT</name>
<comment type="caution">
    <text evidence="2">The sequence shown here is derived from an EMBL/GenBank/DDBJ whole genome shotgun (WGS) entry which is preliminary data.</text>
</comment>
<dbReference type="NCBIfam" id="TIGR02867">
    <property type="entry name" value="spore_II_P"/>
    <property type="match status" value="1"/>
</dbReference>
<dbReference type="InterPro" id="IPR010897">
    <property type="entry name" value="Spore_II_P"/>
</dbReference>
<evidence type="ECO:0000313" key="2">
    <source>
        <dbReference type="EMBL" id="MBU5591039.1"/>
    </source>
</evidence>
<accession>A0ABS6EZG7</accession>
<keyword evidence="1" id="KW-1133">Transmembrane helix</keyword>
<dbReference type="RefSeq" id="WP_216456088.1">
    <property type="nucleotide sequence ID" value="NZ_JAHLQL010000001.1"/>
</dbReference>
<reference evidence="2 3" key="1">
    <citation type="submission" date="2021-06" db="EMBL/GenBank/DDBJ databases">
        <authorList>
            <person name="Sun Q."/>
            <person name="Li D."/>
        </authorList>
    </citation>
    <scope>NUCLEOTIDE SEQUENCE [LARGE SCALE GENOMIC DNA]</scope>
    <source>
        <strain evidence="2 3">MSJ-4</strain>
    </source>
</reference>
<dbReference type="EMBL" id="JAHLQL010000001">
    <property type="protein sequence ID" value="MBU5591039.1"/>
    <property type="molecule type" value="Genomic_DNA"/>
</dbReference>
<evidence type="ECO:0000256" key="1">
    <source>
        <dbReference type="SAM" id="Phobius"/>
    </source>
</evidence>
<protein>
    <submittedName>
        <fullName evidence="2">Stage II sporulation protein P</fullName>
    </submittedName>
</protein>
<organism evidence="2 3">
    <name type="scientific">Clostridium simiarum</name>
    <dbReference type="NCBI Taxonomy" id="2841506"/>
    <lineage>
        <taxon>Bacteria</taxon>
        <taxon>Bacillati</taxon>
        <taxon>Bacillota</taxon>
        <taxon>Clostridia</taxon>
        <taxon>Eubacteriales</taxon>
        <taxon>Clostridiaceae</taxon>
        <taxon>Clostridium</taxon>
    </lineage>
</organism>
<keyword evidence="3" id="KW-1185">Reference proteome</keyword>
<dbReference type="Pfam" id="PF07454">
    <property type="entry name" value="SpoIIP"/>
    <property type="match status" value="1"/>
</dbReference>
<gene>
    <name evidence="2" type="ORF">KQI89_04625</name>
</gene>
<feature type="transmembrane region" description="Helical" evidence="1">
    <location>
        <begin position="15"/>
        <end position="33"/>
    </location>
</feature>
<dbReference type="Proteomes" id="UP000736583">
    <property type="component" value="Unassembled WGS sequence"/>
</dbReference>
<proteinExistence type="predicted"/>